<proteinExistence type="predicted"/>
<dbReference type="KEGG" id="ehr:EHR_01405"/>
<evidence type="ECO:0000313" key="2">
    <source>
        <dbReference type="Proteomes" id="UP000002895"/>
    </source>
</evidence>
<sequence>MKVNFSHSSVSGVLFRKSVVAANRSSRNVELHEKE</sequence>
<gene>
    <name evidence="1" type="ordered locus">EHR_01405</name>
</gene>
<dbReference type="EMBL" id="CP003504">
    <property type="protein sequence ID" value="AFM69271.1"/>
    <property type="molecule type" value="Genomic_DNA"/>
</dbReference>
<evidence type="ECO:0000313" key="1">
    <source>
        <dbReference type="EMBL" id="AFM69271.1"/>
    </source>
</evidence>
<accession>I6T3V2</accession>
<dbReference type="HOGENOM" id="CLU_3364807_0_0_9"/>
<dbReference type="AlphaFoldDB" id="I6T3V2"/>
<reference evidence="1 2" key="1">
    <citation type="journal article" date="2012" name="J. Bacteriol.">
        <title>Genome sequence of Enterococcus hirae (Streptococcus faecalis) ATCC 9790, a model organism for the study of ion transport, bioenergetics, and copper homeostasis.</title>
        <authorList>
            <person name="Gaechter T."/>
            <person name="Wunderlin C."/>
            <person name="Schmidheini T."/>
            <person name="Solioz M."/>
        </authorList>
    </citation>
    <scope>NUCLEOTIDE SEQUENCE [LARGE SCALE GENOMIC DNA]</scope>
    <source>
        <strain evidence="2">ATCC 9790 / DSM 20160 / JCM 8729 / LMG 6399 / NBRC 3181 / NCIMB 6459 / NCDO 1258 / NCTC 12367 / WDCM 00089 / R</strain>
    </source>
</reference>
<name>I6T3V2_ENTHA</name>
<dbReference type="Proteomes" id="UP000002895">
    <property type="component" value="Chromosome"/>
</dbReference>
<organism evidence="1 2">
    <name type="scientific">Enterococcus hirae (strain ATCC 9790 / DSM 20160 / JCM 8729 / LMG 6399 / NBRC 3181 / NCIMB 6459 / NCDO 1258 / NCTC 12367 / WDCM 00089 / R)</name>
    <dbReference type="NCBI Taxonomy" id="768486"/>
    <lineage>
        <taxon>Bacteria</taxon>
        <taxon>Bacillati</taxon>
        <taxon>Bacillota</taxon>
        <taxon>Bacilli</taxon>
        <taxon>Lactobacillales</taxon>
        <taxon>Enterococcaceae</taxon>
        <taxon>Enterococcus</taxon>
    </lineage>
</organism>
<protein>
    <submittedName>
        <fullName evidence="1">Uncharacterized protein</fullName>
    </submittedName>
</protein>
<keyword evidence="2" id="KW-1185">Reference proteome</keyword>